<accession>A0AAX3M0H8</accession>
<dbReference type="Proteomes" id="UP001220509">
    <property type="component" value="Chromosome"/>
</dbReference>
<gene>
    <name evidence="2" type="ORF">PQ456_21315</name>
</gene>
<feature type="chain" id="PRO_5043971156" description="Copper amine oxidase-like protein" evidence="1">
    <location>
        <begin position="25"/>
        <end position="186"/>
    </location>
</feature>
<reference evidence="2 3" key="1">
    <citation type="submission" date="2023-02" db="EMBL/GenBank/DDBJ databases">
        <title>Genome sequence of Paenibacillus kyungheensis KACC 18744.</title>
        <authorList>
            <person name="Kim S."/>
            <person name="Heo J."/>
            <person name="Kwon S.-W."/>
        </authorList>
    </citation>
    <scope>NUCLEOTIDE SEQUENCE [LARGE SCALE GENOMIC DNA]</scope>
    <source>
        <strain evidence="2 3">KACC 18744</strain>
    </source>
</reference>
<name>A0AAX3M0H8_9BACL</name>
<evidence type="ECO:0000313" key="2">
    <source>
        <dbReference type="EMBL" id="WCT55654.1"/>
    </source>
</evidence>
<keyword evidence="3" id="KW-1185">Reference proteome</keyword>
<feature type="signal peptide" evidence="1">
    <location>
        <begin position="1"/>
        <end position="24"/>
    </location>
</feature>
<evidence type="ECO:0000313" key="3">
    <source>
        <dbReference type="Proteomes" id="UP001220509"/>
    </source>
</evidence>
<sequence>MKKIIGIIIGLILLTVSISHSAQAADSLRTRAMNVYNPALTKTTLSVGEIGNKQTNIERKYNSQYIPAKDAFAPYVDSLVWNKSTKVVSVKNGGKEMILNFSGKKIIGKTNQVVLPSNWTKLVNGKATINGSILAYLFDEYGSSYNDMERDQWQEKLSFLNIDHTDGIPGVRDGYMHVYLAYTKNK</sequence>
<evidence type="ECO:0000256" key="1">
    <source>
        <dbReference type="SAM" id="SignalP"/>
    </source>
</evidence>
<keyword evidence="1" id="KW-0732">Signal</keyword>
<organism evidence="2 3">
    <name type="scientific">Paenibacillus kyungheensis</name>
    <dbReference type="NCBI Taxonomy" id="1452732"/>
    <lineage>
        <taxon>Bacteria</taxon>
        <taxon>Bacillati</taxon>
        <taxon>Bacillota</taxon>
        <taxon>Bacilli</taxon>
        <taxon>Bacillales</taxon>
        <taxon>Paenibacillaceae</taxon>
        <taxon>Paenibacillus</taxon>
    </lineage>
</organism>
<protein>
    <recommendedName>
        <fullName evidence="4">Copper amine oxidase-like protein</fullName>
    </recommendedName>
</protein>
<dbReference type="EMBL" id="CP117416">
    <property type="protein sequence ID" value="WCT55654.1"/>
    <property type="molecule type" value="Genomic_DNA"/>
</dbReference>
<dbReference type="RefSeq" id="WP_273614011.1">
    <property type="nucleotide sequence ID" value="NZ_CP117416.1"/>
</dbReference>
<dbReference type="KEGG" id="pka:PQ456_21315"/>
<evidence type="ECO:0008006" key="4">
    <source>
        <dbReference type="Google" id="ProtNLM"/>
    </source>
</evidence>
<dbReference type="AlphaFoldDB" id="A0AAX3M0H8"/>
<proteinExistence type="predicted"/>